<comment type="subcellular location">
    <subcellularLocation>
        <location evidence="1">Membrane</location>
        <topology evidence="1">Single-pass type I membrane protein</topology>
    </subcellularLocation>
</comment>
<evidence type="ECO:0000256" key="8">
    <source>
        <dbReference type="ARBA" id="ARBA00022840"/>
    </source>
</evidence>
<keyword evidence="8 13" id="KW-0067">ATP-binding</keyword>
<gene>
    <name evidence="15" type="ORF">POTOM_028783</name>
</gene>
<dbReference type="InterPro" id="IPR045874">
    <property type="entry name" value="LRK10/LRL21-25-like"/>
</dbReference>
<organism evidence="15 16">
    <name type="scientific">Populus tomentosa</name>
    <name type="common">Chinese white poplar</name>
    <dbReference type="NCBI Taxonomy" id="118781"/>
    <lineage>
        <taxon>Eukaryota</taxon>
        <taxon>Viridiplantae</taxon>
        <taxon>Streptophyta</taxon>
        <taxon>Embryophyta</taxon>
        <taxon>Tracheophyta</taxon>
        <taxon>Spermatophyta</taxon>
        <taxon>Magnoliopsida</taxon>
        <taxon>eudicotyledons</taxon>
        <taxon>Gunneridae</taxon>
        <taxon>Pentapetalae</taxon>
        <taxon>rosids</taxon>
        <taxon>fabids</taxon>
        <taxon>Malpighiales</taxon>
        <taxon>Salicaceae</taxon>
        <taxon>Saliceae</taxon>
        <taxon>Populus</taxon>
    </lineage>
</organism>
<keyword evidence="3" id="KW-0808">Transferase</keyword>
<proteinExistence type="predicted"/>
<dbReference type="InterPro" id="IPR017868">
    <property type="entry name" value="Filamin/ABP280_repeat-like"/>
</dbReference>
<dbReference type="AlphaFoldDB" id="A0A8X7Z9M4"/>
<dbReference type="InterPro" id="IPR017441">
    <property type="entry name" value="Protein_kinase_ATP_BS"/>
</dbReference>
<keyword evidence="16" id="KW-1185">Reference proteome</keyword>
<dbReference type="PROSITE" id="PS00108">
    <property type="entry name" value="PROTEIN_KINASE_ST"/>
    <property type="match status" value="1"/>
</dbReference>
<evidence type="ECO:0000256" key="4">
    <source>
        <dbReference type="ARBA" id="ARBA00022692"/>
    </source>
</evidence>
<evidence type="ECO:0000256" key="1">
    <source>
        <dbReference type="ARBA" id="ARBA00004479"/>
    </source>
</evidence>
<dbReference type="PROSITE" id="PS50011">
    <property type="entry name" value="PROTEIN_KINASE_DOM"/>
    <property type="match status" value="1"/>
</dbReference>
<dbReference type="GO" id="GO:0004674">
    <property type="term" value="F:protein serine/threonine kinase activity"/>
    <property type="evidence" value="ECO:0007669"/>
    <property type="project" value="UniProtKB-KW"/>
</dbReference>
<evidence type="ECO:0000313" key="16">
    <source>
        <dbReference type="Proteomes" id="UP000886885"/>
    </source>
</evidence>
<evidence type="ECO:0000256" key="9">
    <source>
        <dbReference type="ARBA" id="ARBA00022989"/>
    </source>
</evidence>
<dbReference type="PROSITE" id="PS50194">
    <property type="entry name" value="FILAMIN_REPEAT"/>
    <property type="match status" value="1"/>
</dbReference>
<evidence type="ECO:0000256" key="12">
    <source>
        <dbReference type="PROSITE-ProRule" id="PRU00087"/>
    </source>
</evidence>
<evidence type="ECO:0000256" key="7">
    <source>
        <dbReference type="ARBA" id="ARBA00022777"/>
    </source>
</evidence>
<accession>A0A8X7Z9M4</accession>
<dbReference type="InterPro" id="IPR056434">
    <property type="entry name" value="Ig_GEX2_N"/>
</dbReference>
<dbReference type="EMBL" id="JAAWWB010000014">
    <property type="protein sequence ID" value="KAG6767573.1"/>
    <property type="molecule type" value="Genomic_DNA"/>
</dbReference>
<evidence type="ECO:0000256" key="6">
    <source>
        <dbReference type="ARBA" id="ARBA00022741"/>
    </source>
</evidence>
<evidence type="ECO:0000256" key="13">
    <source>
        <dbReference type="PROSITE-ProRule" id="PRU10141"/>
    </source>
</evidence>
<dbReference type="Proteomes" id="UP000886885">
    <property type="component" value="Chromosome 7D"/>
</dbReference>
<reference evidence="15" key="1">
    <citation type="journal article" date="2020" name="bioRxiv">
        <title>Hybrid origin of Populus tomentosa Carr. identified through genome sequencing and phylogenomic analysis.</title>
        <authorList>
            <person name="An X."/>
            <person name="Gao K."/>
            <person name="Chen Z."/>
            <person name="Li J."/>
            <person name="Yang X."/>
            <person name="Yang X."/>
            <person name="Zhou J."/>
            <person name="Guo T."/>
            <person name="Zhao T."/>
            <person name="Huang S."/>
            <person name="Miao D."/>
            <person name="Khan W.U."/>
            <person name="Rao P."/>
            <person name="Ye M."/>
            <person name="Lei B."/>
            <person name="Liao W."/>
            <person name="Wang J."/>
            <person name="Ji L."/>
            <person name="Li Y."/>
            <person name="Guo B."/>
            <person name="Mustafa N.S."/>
            <person name="Li S."/>
            <person name="Yun Q."/>
            <person name="Keller S.R."/>
            <person name="Mao J."/>
            <person name="Zhang R."/>
            <person name="Strauss S.H."/>
        </authorList>
    </citation>
    <scope>NUCLEOTIDE SEQUENCE</scope>
    <source>
        <strain evidence="15">GM15</strain>
        <tissue evidence="15">Leaf</tissue>
    </source>
</reference>
<dbReference type="FunFam" id="3.30.200.20:FF:000178">
    <property type="entry name" value="serine/threonine-protein kinase PBS1-like"/>
    <property type="match status" value="1"/>
</dbReference>
<dbReference type="Pfam" id="PF23616">
    <property type="entry name" value="Ig_GEX2_N"/>
    <property type="match status" value="2"/>
</dbReference>
<evidence type="ECO:0000256" key="11">
    <source>
        <dbReference type="ARBA" id="ARBA00023180"/>
    </source>
</evidence>
<dbReference type="PROSITE" id="PS00107">
    <property type="entry name" value="PROTEIN_KINASE_ATP"/>
    <property type="match status" value="1"/>
</dbReference>
<name>A0A8X7Z9M4_POPTO</name>
<dbReference type="InterPro" id="IPR008271">
    <property type="entry name" value="Ser/Thr_kinase_AS"/>
</dbReference>
<feature type="repeat" description="Filamin" evidence="12">
    <location>
        <begin position="806"/>
        <end position="954"/>
    </location>
</feature>
<evidence type="ECO:0000256" key="10">
    <source>
        <dbReference type="ARBA" id="ARBA00023136"/>
    </source>
</evidence>
<evidence type="ECO:0000256" key="2">
    <source>
        <dbReference type="ARBA" id="ARBA00022527"/>
    </source>
</evidence>
<feature type="binding site" evidence="13">
    <location>
        <position position="124"/>
    </location>
    <ligand>
        <name>ATP</name>
        <dbReference type="ChEBI" id="CHEBI:30616"/>
    </ligand>
</feature>
<keyword evidence="7" id="KW-0418">Kinase</keyword>
<dbReference type="SMART" id="SM00220">
    <property type="entry name" value="S_TKc"/>
    <property type="match status" value="1"/>
</dbReference>
<dbReference type="Pfam" id="PF00069">
    <property type="entry name" value="Pkinase"/>
    <property type="match status" value="1"/>
</dbReference>
<keyword evidence="5" id="KW-0732">Signal</keyword>
<evidence type="ECO:0000256" key="3">
    <source>
        <dbReference type="ARBA" id="ARBA00022679"/>
    </source>
</evidence>
<evidence type="ECO:0000259" key="14">
    <source>
        <dbReference type="PROSITE" id="PS50011"/>
    </source>
</evidence>
<dbReference type="OrthoDB" id="5334309at2759"/>
<keyword evidence="9" id="KW-1133">Transmembrane helix</keyword>
<evidence type="ECO:0000313" key="15">
    <source>
        <dbReference type="EMBL" id="KAG6767573.1"/>
    </source>
</evidence>
<dbReference type="GO" id="GO:0016020">
    <property type="term" value="C:membrane"/>
    <property type="evidence" value="ECO:0007669"/>
    <property type="project" value="UniProtKB-SubCell"/>
</dbReference>
<sequence>MKASDLMELCSLERMTLLPDKDYKNMSYKEIHSQLAYGFELSWHNSRCGSCAHGCYIDDSNRKHCLAYCSVEYRTTHNNLTLVARYSYSEIKKMTGGFKEKLGEGGFGCVYKGKLRSGQSAAIKLLGKSKANGQDFINEVATIGRIHHTNVVKLVGFCAEGSKRALVYDFMPNGSLNNFIFSQERSVSLSWEKLHEISLGVAHGIEYLHRGCEMQILHFDIKPHNILLDENFTPKVSDFGLARLCPANESLKSLTAPGGTIGYMVPELFYQNIGRVSYKADVYSFGMLLLEMAGRRKKLNPLAERCSEIYWPDWVHDEVSNEKAIEIGDGGTEEEKKIAKKMIIVGLWCVQMNPLNRPAMNEVVEMLEGDMESLQLPPRPVLNLDEKPMNTGGESSSMSDYSTESGKACTMNDTSSLKVFTIMINYEIFTSNLHLMDILLDSFYYDFKKVMALEIHLVSLSCLIFIASLASTPVNSEQTQGPYFAFSWLSDNNTFQAGDVATIKIKVLGEFDRSKGNAFSPKITVNGKMGNSCFVSGVLLDVAGEDTDTWRILFTPIRVGVFNVFIEDGPFHVFDSSLHFEVKAGKIYASACIASWRDLENEFEAGAKATVLIVPRDAFGNNVTSTGQELRPFNFTVSELYENGSIANVPDITHIGWNEFGQIILEFIATKSGNLLLHVEGGNQTLNGCPLLYKVNPGPVDVSNCEATWKFETNVWQIFSKMETCIHQKDKYGNPVLGFYEFDTNVVEEEMNLSIPLADMSFTEVMPGIQLCSFSLLEPGNFLLTISDTKHNRSISNMPFSFNVFIGYADGSSSIVNGSGLNDSTAGEIAQFSIYLNDIFQYPSFVGVESIRVQIIKETDSYSVKPSINPIVNGNVSTPRAGNSSIRQAEIALAPSEIAPVSSVDLGKISAGNSKVLASAFNVIYTPEKSGIYEIYVFCGNVLLNGGHSFRKEVRAGAAGRDSTAHSIPSPCMSNAEQVAILQPILVSNLPLLLAELKMKRKMGQVFGFITNRMMQDKAQVVVLGWLIGGGVVVLSD</sequence>
<comment type="caution">
    <text evidence="15">The sequence shown here is derived from an EMBL/GenBank/DDBJ whole genome shotgun (WGS) entry which is preliminary data.</text>
</comment>
<protein>
    <recommendedName>
        <fullName evidence="14">Protein kinase domain-containing protein</fullName>
    </recommendedName>
</protein>
<dbReference type="PANTHER" id="PTHR27009">
    <property type="entry name" value="RUST RESISTANCE KINASE LR10-RELATED"/>
    <property type="match status" value="1"/>
</dbReference>
<keyword evidence="10" id="KW-0472">Membrane</keyword>
<feature type="domain" description="Protein kinase" evidence="14">
    <location>
        <begin position="96"/>
        <end position="374"/>
    </location>
</feature>
<dbReference type="GO" id="GO:0005524">
    <property type="term" value="F:ATP binding"/>
    <property type="evidence" value="ECO:0007669"/>
    <property type="project" value="UniProtKB-UniRule"/>
</dbReference>
<dbReference type="InterPro" id="IPR000719">
    <property type="entry name" value="Prot_kinase_dom"/>
</dbReference>
<evidence type="ECO:0000256" key="5">
    <source>
        <dbReference type="ARBA" id="ARBA00022729"/>
    </source>
</evidence>
<dbReference type="FunFam" id="1.10.510.10:FF:000590">
    <property type="entry name" value="PR5-like receptor kinase"/>
    <property type="match status" value="1"/>
</dbReference>
<dbReference type="CDD" id="cd14066">
    <property type="entry name" value="STKc_IRAK"/>
    <property type="match status" value="1"/>
</dbReference>
<keyword evidence="6 13" id="KW-0547">Nucleotide-binding</keyword>
<keyword evidence="4" id="KW-0812">Transmembrane</keyword>
<keyword evidence="11" id="KW-0325">Glycoprotein</keyword>
<keyword evidence="2" id="KW-0723">Serine/threonine-protein kinase</keyword>